<dbReference type="InterPro" id="IPR011701">
    <property type="entry name" value="MFS"/>
</dbReference>
<dbReference type="GeneID" id="31676539"/>
<feature type="transmembrane region" description="Helical" evidence="1">
    <location>
        <begin position="340"/>
        <end position="364"/>
    </location>
</feature>
<sequence>MNNTNNKLLLINLIMLLSVAFTMRTSTNMLMTVVPVFTKYVINADVFFVGLTATLYGIGAMVANVLINGRINIEKTPRTIALLLLIMTVGIFFYLLSNNIYEVLILSTVTGLSMGVVQPLLMTVTNVIAPPGKRDKYIAAYTASLSLSLIFGVVMEGLITSSINVRYAFLIFLFISLLSTVLMFTLSTRIKMNMKRKNRLTFKEILGKASHSLKQGKVLFALFGNIAYAFPFILLITYGSLMGKEYNGINPDIFFYLLALFYIVSFLTRLVLSVKNVKNHEILMYASFAATIIGYLLLGIDAGIIMFIGSLLILGFPHGSIYPTASYYIASSVELEDLNVVYSVFILIMDVIIFLIPFVFGIISTIYSIRIAIYLTAVPMGLLLLTSVFFNIKDNRAIKNTPVTQ</sequence>
<feature type="transmembrane region" description="Helical" evidence="1">
    <location>
        <begin position="167"/>
        <end position="187"/>
    </location>
</feature>
<dbReference type="Gene3D" id="1.20.1250.20">
    <property type="entry name" value="MFS general substrate transporter like domains"/>
    <property type="match status" value="1"/>
</dbReference>
<feature type="transmembrane region" description="Helical" evidence="1">
    <location>
        <begin position="103"/>
        <end position="125"/>
    </location>
</feature>
<dbReference type="RefSeq" id="WP_081142401.1">
    <property type="nucleotide sequence ID" value="NZ_CP015363.1"/>
</dbReference>
<keyword evidence="1" id="KW-1133">Transmembrane helix</keyword>
<proteinExistence type="predicted"/>
<dbReference type="InterPro" id="IPR052714">
    <property type="entry name" value="MFS_Exporter"/>
</dbReference>
<reference evidence="3 4" key="1">
    <citation type="submission" date="2011-10" db="EMBL/GenBank/DDBJ databases">
        <title>Metabolic and evolutionary patterns in the extreme acidophile Ferroplasma acidiphilum.</title>
        <authorList>
            <person name="Golyshina O.V."/>
            <person name="Kozyavkin S.A."/>
            <person name="Tatusov R.L."/>
            <person name="Slesarev A.I."/>
            <person name="Golyshin P.N."/>
        </authorList>
    </citation>
    <scope>NUCLEOTIDE SEQUENCE [LARGE SCALE GENOMIC DNA]</scope>
    <source>
        <strain evidence="4">Y</strain>
    </source>
</reference>
<dbReference type="EMBL" id="CP015363">
    <property type="protein sequence ID" value="ARD84921.1"/>
    <property type="molecule type" value="Genomic_DNA"/>
</dbReference>
<protein>
    <submittedName>
        <fullName evidence="3">Major facilitator superfamily permease</fullName>
    </submittedName>
</protein>
<dbReference type="Pfam" id="PF07690">
    <property type="entry name" value="MFS_1"/>
    <property type="match status" value="1"/>
</dbReference>
<feature type="transmembrane region" description="Helical" evidence="1">
    <location>
        <begin position="79"/>
        <end position="97"/>
    </location>
</feature>
<accession>A0A1V0N484</accession>
<dbReference type="SUPFAM" id="SSF103473">
    <property type="entry name" value="MFS general substrate transporter"/>
    <property type="match status" value="1"/>
</dbReference>
<dbReference type="PROSITE" id="PS50850">
    <property type="entry name" value="MFS"/>
    <property type="match status" value="1"/>
</dbReference>
<dbReference type="KEGG" id="fai:FAD_1040"/>
<dbReference type="PANTHER" id="PTHR23531:SF1">
    <property type="entry name" value="QUINOLENE RESISTANCE PROTEIN NORA"/>
    <property type="match status" value="1"/>
</dbReference>
<keyword evidence="4" id="KW-1185">Reference proteome</keyword>
<dbReference type="InterPro" id="IPR036259">
    <property type="entry name" value="MFS_trans_sf"/>
</dbReference>
<evidence type="ECO:0000313" key="3">
    <source>
        <dbReference type="EMBL" id="ARD84921.1"/>
    </source>
</evidence>
<feature type="transmembrane region" description="Helical" evidence="1">
    <location>
        <begin position="218"/>
        <end position="241"/>
    </location>
</feature>
<feature type="transmembrane region" description="Helical" evidence="1">
    <location>
        <begin position="371"/>
        <end position="392"/>
    </location>
</feature>
<evidence type="ECO:0000313" key="4">
    <source>
        <dbReference type="Proteomes" id="UP000192050"/>
    </source>
</evidence>
<keyword evidence="1" id="KW-0472">Membrane</keyword>
<dbReference type="InterPro" id="IPR020846">
    <property type="entry name" value="MFS_dom"/>
</dbReference>
<feature type="transmembrane region" description="Helical" evidence="1">
    <location>
        <begin position="137"/>
        <end position="155"/>
    </location>
</feature>
<feature type="transmembrane region" description="Helical" evidence="1">
    <location>
        <begin position="284"/>
        <end position="314"/>
    </location>
</feature>
<evidence type="ECO:0000256" key="1">
    <source>
        <dbReference type="SAM" id="Phobius"/>
    </source>
</evidence>
<dbReference type="Proteomes" id="UP000192050">
    <property type="component" value="Chromosome"/>
</dbReference>
<evidence type="ECO:0000259" key="2">
    <source>
        <dbReference type="PROSITE" id="PS50850"/>
    </source>
</evidence>
<dbReference type="PANTHER" id="PTHR23531">
    <property type="entry name" value="QUINOLENE RESISTANCE PROTEIN NORA"/>
    <property type="match status" value="1"/>
</dbReference>
<dbReference type="AlphaFoldDB" id="A0A1V0N484"/>
<feature type="domain" description="Major facilitator superfamily (MFS) profile" evidence="2">
    <location>
        <begin position="12"/>
        <end position="396"/>
    </location>
</feature>
<keyword evidence="1" id="KW-0812">Transmembrane</keyword>
<organism evidence="3 4">
    <name type="scientific">Ferroplasma acidiphilum</name>
    <dbReference type="NCBI Taxonomy" id="74969"/>
    <lineage>
        <taxon>Archaea</taxon>
        <taxon>Methanobacteriati</taxon>
        <taxon>Thermoplasmatota</taxon>
        <taxon>Thermoplasmata</taxon>
        <taxon>Thermoplasmatales</taxon>
        <taxon>Ferroplasmaceae</taxon>
        <taxon>Ferroplasma</taxon>
    </lineage>
</organism>
<gene>
    <name evidence="3" type="ORF">FAD_1040</name>
</gene>
<feature type="transmembrane region" description="Helical" evidence="1">
    <location>
        <begin position="253"/>
        <end position="272"/>
    </location>
</feature>
<name>A0A1V0N484_9ARCH</name>
<dbReference type="OrthoDB" id="371889at2157"/>
<dbReference type="GO" id="GO:0022857">
    <property type="term" value="F:transmembrane transporter activity"/>
    <property type="evidence" value="ECO:0007669"/>
    <property type="project" value="InterPro"/>
</dbReference>
<feature type="transmembrane region" description="Helical" evidence="1">
    <location>
        <begin position="46"/>
        <end position="67"/>
    </location>
</feature>
<dbReference type="STRING" id="74969.FAD_1040"/>